<protein>
    <recommendedName>
        <fullName evidence="4">Flagellin N-terminal-like domain-containing protein</fullName>
    </recommendedName>
</protein>
<evidence type="ECO:0000313" key="2">
    <source>
        <dbReference type="EMBL" id="SHI49895.1"/>
    </source>
</evidence>
<dbReference type="RefSeq" id="WP_200799124.1">
    <property type="nucleotide sequence ID" value="NZ_FQYY01000002.1"/>
</dbReference>
<accession>A0A1M6BME3</accession>
<evidence type="ECO:0000313" key="3">
    <source>
        <dbReference type="Proteomes" id="UP000184225"/>
    </source>
</evidence>
<sequence>MSADPTKNQNNEDYILKDNKKTKFGASFIIVVLIVLAIAVAFSGSYMGWW</sequence>
<keyword evidence="1" id="KW-0472">Membrane</keyword>
<keyword evidence="1" id="KW-1133">Transmembrane helix</keyword>
<keyword evidence="1" id="KW-0812">Transmembrane</keyword>
<dbReference type="AlphaFoldDB" id="A0A1M6BME3"/>
<evidence type="ECO:0008006" key="4">
    <source>
        <dbReference type="Google" id="ProtNLM"/>
    </source>
</evidence>
<proteinExistence type="predicted"/>
<reference evidence="2 3" key="1">
    <citation type="submission" date="2016-11" db="EMBL/GenBank/DDBJ databases">
        <authorList>
            <person name="Jaros S."/>
            <person name="Januszkiewicz K."/>
            <person name="Wedrychowicz H."/>
        </authorList>
    </citation>
    <scope>NUCLEOTIDE SEQUENCE [LARGE SCALE GENOMIC DNA]</scope>
    <source>
        <strain evidence="2 3">DSM 21425</strain>
    </source>
</reference>
<evidence type="ECO:0000256" key="1">
    <source>
        <dbReference type="SAM" id="Phobius"/>
    </source>
</evidence>
<feature type="transmembrane region" description="Helical" evidence="1">
    <location>
        <begin position="24"/>
        <end position="49"/>
    </location>
</feature>
<dbReference type="EMBL" id="FQYY01000002">
    <property type="protein sequence ID" value="SHI49895.1"/>
    <property type="molecule type" value="Genomic_DNA"/>
</dbReference>
<dbReference type="Proteomes" id="UP000184225">
    <property type="component" value="Unassembled WGS sequence"/>
</dbReference>
<gene>
    <name evidence="2" type="ORF">SAMN04488096_102127</name>
</gene>
<keyword evidence="3" id="KW-1185">Reference proteome</keyword>
<organism evidence="2 3">
    <name type="scientific">Mesonia phycicola</name>
    <dbReference type="NCBI Taxonomy" id="579105"/>
    <lineage>
        <taxon>Bacteria</taxon>
        <taxon>Pseudomonadati</taxon>
        <taxon>Bacteroidota</taxon>
        <taxon>Flavobacteriia</taxon>
        <taxon>Flavobacteriales</taxon>
        <taxon>Flavobacteriaceae</taxon>
        <taxon>Mesonia</taxon>
    </lineage>
</organism>
<name>A0A1M6BME3_9FLAO</name>